<organism evidence="2 3">
    <name type="scientific">Aureimonas ureilytica</name>
    <dbReference type="NCBI Taxonomy" id="401562"/>
    <lineage>
        <taxon>Bacteria</taxon>
        <taxon>Pseudomonadati</taxon>
        <taxon>Pseudomonadota</taxon>
        <taxon>Alphaproteobacteria</taxon>
        <taxon>Hyphomicrobiales</taxon>
        <taxon>Aurantimonadaceae</taxon>
        <taxon>Aureimonas</taxon>
    </lineage>
</organism>
<dbReference type="AlphaFoldDB" id="A0A175RQB6"/>
<evidence type="ECO:0000256" key="1">
    <source>
        <dbReference type="SAM" id="MobiDB-lite"/>
    </source>
</evidence>
<sequence length="377" mass="42650">MDETGHLPQAVEPLQEAGVDTSNEGEHHSRLVFLNHMISSSRSRAAQEHKPPLHSADELLRFLERRVQQGFAIEFFDAERNDSNDDAERVKDGVGSDFIRLKKITFTEVNSRRYATLLFDAVDQAIRSMPVLHVVSMKGRDIAGDEHERGSFSAHVVVRLPSGDDRDDGTYRCVVESVAGISRRTIGTFFRRQLRRVAKLNGFEFPIPREGKRGPKKPGSAKYHPDLTLVADVSRAMAGIDREVSQMVFTKRSERQTIADQTEVIQDEVVADVELRISAKQGPSDPNERKGWLLTLRRIYEERGFKTRLFFKHRSGKSTSGSLHDGMDAATDMLLCPKEEIVTEGAPRKWVDEIQTDVRDAMIALLDRDELWNRNAA</sequence>
<comment type="caution">
    <text evidence="2">The sequence shown here is derived from an EMBL/GenBank/DDBJ whole genome shotgun (WGS) entry which is preliminary data.</text>
</comment>
<accession>A0A175RQB6</accession>
<protein>
    <submittedName>
        <fullName evidence="2">Uncharacterized protein</fullName>
    </submittedName>
</protein>
<evidence type="ECO:0000313" key="2">
    <source>
        <dbReference type="EMBL" id="KTR04989.1"/>
    </source>
</evidence>
<dbReference type="EMBL" id="LDQA01000028">
    <property type="protein sequence ID" value="KTR04989.1"/>
    <property type="molecule type" value="Genomic_DNA"/>
</dbReference>
<feature type="region of interest" description="Disordered" evidence="1">
    <location>
        <begin position="1"/>
        <end position="25"/>
    </location>
</feature>
<keyword evidence="3" id="KW-1185">Reference proteome</keyword>
<dbReference type="PATRIC" id="fig|401562.4.peg.2429"/>
<proteinExistence type="predicted"/>
<dbReference type="Proteomes" id="UP000078529">
    <property type="component" value="Unassembled WGS sequence"/>
</dbReference>
<gene>
    <name evidence="2" type="ORF">NS365_13230</name>
</gene>
<name>A0A175RQB6_9HYPH</name>
<reference evidence="2 3" key="1">
    <citation type="journal article" date="2016" name="Front. Microbiol.">
        <title>Genomic Resource of Rice Seed Associated Bacteria.</title>
        <authorList>
            <person name="Midha S."/>
            <person name="Bansal K."/>
            <person name="Sharma S."/>
            <person name="Kumar N."/>
            <person name="Patil P.P."/>
            <person name="Chaudhry V."/>
            <person name="Patil P.B."/>
        </authorList>
    </citation>
    <scope>NUCLEOTIDE SEQUENCE [LARGE SCALE GENOMIC DNA]</scope>
    <source>
        <strain evidence="2 3">NS365</strain>
    </source>
</reference>
<evidence type="ECO:0000313" key="3">
    <source>
        <dbReference type="Proteomes" id="UP000078529"/>
    </source>
</evidence>